<proteinExistence type="predicted"/>
<reference evidence="2 3" key="1">
    <citation type="submission" date="2022-01" db="EMBL/GenBank/DDBJ databases">
        <authorList>
            <person name="Xiong W."/>
            <person name="Schranz E."/>
        </authorList>
    </citation>
    <scope>NUCLEOTIDE SEQUENCE [LARGE SCALE GENOMIC DNA]</scope>
</reference>
<dbReference type="PANTHER" id="PTHR47852">
    <property type="entry name" value="OS06G0298400 PROTEIN"/>
    <property type="match status" value="1"/>
</dbReference>
<evidence type="ECO:0000313" key="2">
    <source>
        <dbReference type="EMBL" id="CAH1444660.1"/>
    </source>
</evidence>
<dbReference type="Proteomes" id="UP001157418">
    <property type="component" value="Unassembled WGS sequence"/>
</dbReference>
<gene>
    <name evidence="2" type="ORF">LVIROSA_LOCUS30474</name>
</gene>
<keyword evidence="3" id="KW-1185">Reference proteome</keyword>
<dbReference type="AlphaFoldDB" id="A0AAU9P4Q1"/>
<dbReference type="PANTHER" id="PTHR47852:SF2">
    <property type="entry name" value="WW DOMAIN-CONTAINING PROTEIN"/>
    <property type="match status" value="1"/>
</dbReference>
<evidence type="ECO:0000256" key="1">
    <source>
        <dbReference type="SAM" id="MobiDB-lite"/>
    </source>
</evidence>
<protein>
    <submittedName>
        <fullName evidence="2">Uncharacterized protein</fullName>
    </submittedName>
</protein>
<dbReference type="EMBL" id="CAKMRJ010005523">
    <property type="protein sequence ID" value="CAH1444660.1"/>
    <property type="molecule type" value="Genomic_DNA"/>
</dbReference>
<comment type="caution">
    <text evidence="2">The sequence shown here is derived from an EMBL/GenBank/DDBJ whole genome shotgun (WGS) entry which is preliminary data.</text>
</comment>
<sequence length="105" mass="12014">MGKRKERRLTVKTRVNRRVKFDLIAEPSGQKPENPLLLLGQYSDEELEDESGKEMSHDTRENSPVELDEQVKTDSDAGTEVDKDENLTCEKPDQEKKEHSSSLDV</sequence>
<organism evidence="2 3">
    <name type="scientific">Lactuca virosa</name>
    <dbReference type="NCBI Taxonomy" id="75947"/>
    <lineage>
        <taxon>Eukaryota</taxon>
        <taxon>Viridiplantae</taxon>
        <taxon>Streptophyta</taxon>
        <taxon>Embryophyta</taxon>
        <taxon>Tracheophyta</taxon>
        <taxon>Spermatophyta</taxon>
        <taxon>Magnoliopsida</taxon>
        <taxon>eudicotyledons</taxon>
        <taxon>Gunneridae</taxon>
        <taxon>Pentapetalae</taxon>
        <taxon>asterids</taxon>
        <taxon>campanulids</taxon>
        <taxon>Asterales</taxon>
        <taxon>Asteraceae</taxon>
        <taxon>Cichorioideae</taxon>
        <taxon>Cichorieae</taxon>
        <taxon>Lactucinae</taxon>
        <taxon>Lactuca</taxon>
    </lineage>
</organism>
<evidence type="ECO:0000313" key="3">
    <source>
        <dbReference type="Proteomes" id="UP001157418"/>
    </source>
</evidence>
<accession>A0AAU9P4Q1</accession>
<feature type="region of interest" description="Disordered" evidence="1">
    <location>
        <begin position="26"/>
        <end position="105"/>
    </location>
</feature>
<feature type="compositionally biased region" description="Basic and acidic residues" evidence="1">
    <location>
        <begin position="50"/>
        <end position="105"/>
    </location>
</feature>
<name>A0AAU9P4Q1_9ASTR</name>